<dbReference type="AlphaFoldDB" id="A0A2P2P5E1"/>
<protein>
    <submittedName>
        <fullName evidence="1">Uncharacterized protein</fullName>
    </submittedName>
</protein>
<sequence>MLVYYFYLMLTHNLLGIRYLQV</sequence>
<proteinExistence type="predicted"/>
<accession>A0A2P2P5E1</accession>
<dbReference type="EMBL" id="GGEC01069474">
    <property type="protein sequence ID" value="MBX49958.1"/>
    <property type="molecule type" value="Transcribed_RNA"/>
</dbReference>
<reference evidence="1" key="1">
    <citation type="submission" date="2018-02" db="EMBL/GenBank/DDBJ databases">
        <title>Rhizophora mucronata_Transcriptome.</title>
        <authorList>
            <person name="Meera S.P."/>
            <person name="Sreeshan A."/>
            <person name="Augustine A."/>
        </authorList>
    </citation>
    <scope>NUCLEOTIDE SEQUENCE</scope>
    <source>
        <tissue evidence="1">Leaf</tissue>
    </source>
</reference>
<organism evidence="1">
    <name type="scientific">Rhizophora mucronata</name>
    <name type="common">Asiatic mangrove</name>
    <dbReference type="NCBI Taxonomy" id="61149"/>
    <lineage>
        <taxon>Eukaryota</taxon>
        <taxon>Viridiplantae</taxon>
        <taxon>Streptophyta</taxon>
        <taxon>Embryophyta</taxon>
        <taxon>Tracheophyta</taxon>
        <taxon>Spermatophyta</taxon>
        <taxon>Magnoliopsida</taxon>
        <taxon>eudicotyledons</taxon>
        <taxon>Gunneridae</taxon>
        <taxon>Pentapetalae</taxon>
        <taxon>rosids</taxon>
        <taxon>fabids</taxon>
        <taxon>Malpighiales</taxon>
        <taxon>Rhizophoraceae</taxon>
        <taxon>Rhizophora</taxon>
    </lineage>
</organism>
<evidence type="ECO:0000313" key="1">
    <source>
        <dbReference type="EMBL" id="MBX49958.1"/>
    </source>
</evidence>
<name>A0A2P2P5E1_RHIMU</name>